<dbReference type="Gene3D" id="3.30.2160.10">
    <property type="entry name" value="Hect, E3 ligase catalytic domain"/>
    <property type="match status" value="1"/>
</dbReference>
<evidence type="ECO:0000256" key="13">
    <source>
        <dbReference type="PROSITE-ProRule" id="PRU00104"/>
    </source>
</evidence>
<dbReference type="SMART" id="SM00119">
    <property type="entry name" value="HECTc"/>
    <property type="match status" value="1"/>
</dbReference>
<comment type="pathway">
    <text evidence="4 11">Protein modification; protein ubiquitination.</text>
</comment>
<dbReference type="PANTHER" id="PTHR11254">
    <property type="entry name" value="HECT DOMAIN UBIQUITIN-PROTEIN LIGASE"/>
    <property type="match status" value="1"/>
</dbReference>
<dbReference type="SUPFAM" id="SSF51045">
    <property type="entry name" value="WW domain"/>
    <property type="match status" value="1"/>
</dbReference>
<evidence type="ECO:0000259" key="17">
    <source>
        <dbReference type="PROSITE" id="PS50237"/>
    </source>
</evidence>
<evidence type="ECO:0000313" key="18">
    <source>
        <dbReference type="EMBL" id="KAH0505053.1"/>
    </source>
</evidence>
<feature type="active site" description="Glycyl thioester intermediate" evidence="12 13">
    <location>
        <position position="736"/>
    </location>
</feature>
<dbReference type="GO" id="GO:0005829">
    <property type="term" value="C:cytosol"/>
    <property type="evidence" value="ECO:0007669"/>
    <property type="project" value="UniProtKB-ARBA"/>
</dbReference>
<proteinExistence type="predicted"/>
<feature type="compositionally biased region" description="Polar residues" evidence="14">
    <location>
        <begin position="196"/>
        <end position="205"/>
    </location>
</feature>
<feature type="domain" description="HECT" evidence="17">
    <location>
        <begin position="434"/>
        <end position="768"/>
    </location>
</feature>
<feature type="region of interest" description="Disordered" evidence="14">
    <location>
        <begin position="195"/>
        <end position="346"/>
    </location>
</feature>
<dbReference type="EC" id="2.3.2.26" evidence="11"/>
<dbReference type="InterPro" id="IPR035892">
    <property type="entry name" value="C2_domain_sf"/>
</dbReference>
<name>A0A8J6G849_MICOH</name>
<dbReference type="EMBL" id="JAATJU010024724">
    <property type="protein sequence ID" value="KAH0505053.1"/>
    <property type="molecule type" value="Genomic_DNA"/>
</dbReference>
<accession>A0A8J6G849</accession>
<dbReference type="PIRSF" id="PIRSF001569">
    <property type="entry name" value="E3_ub_ligase_SMURF1"/>
    <property type="match status" value="1"/>
</dbReference>
<evidence type="ECO:0000256" key="6">
    <source>
        <dbReference type="ARBA" id="ARBA00022490"/>
    </source>
</evidence>
<dbReference type="AlphaFoldDB" id="A0A8J6G849"/>
<evidence type="ECO:0000256" key="14">
    <source>
        <dbReference type="SAM" id="MobiDB-lite"/>
    </source>
</evidence>
<dbReference type="Pfam" id="PF00397">
    <property type="entry name" value="WW"/>
    <property type="match status" value="1"/>
</dbReference>
<dbReference type="FunFam" id="3.30.2160.10:FF:000003">
    <property type="entry name" value="E3 ubiquitin-protein ligase"/>
    <property type="match status" value="1"/>
</dbReference>
<dbReference type="FunFam" id="3.30.2410.10:FF:000002">
    <property type="entry name" value="E3 ubiquitin-protein ligase HECW2"/>
    <property type="match status" value="1"/>
</dbReference>
<dbReference type="InterPro" id="IPR000008">
    <property type="entry name" value="C2_dom"/>
</dbReference>
<sequence>MTNNYCFLLVSSAKLKRKKNWFGTAIYTEVIVDGEIKKTAKSSSSSNPKWDEQLIVNVTPQTTLEFRIWSHHTLKADALLGRATVDLKQVLLTHNRKLEKVKEILKLSLENKNGIVQTGELTVVLDGLVIEQENLTNHNPSPTTEIQQNGDALHENGDSSTRTTARLAVEGTIGIDNHVPTNTVVSNSCCSHVVNGENTPSSPSQVAARPKNTPAPKPLTSEPTSDTVNGESSSSVLADNTSTMGTPLPSEETTSTSHCTSTTIQEPPVQGPPASSEHSECIPSTSAEMGPEAQSLIDPDSDSRNDSVFDKLRQPEEFAEPLRPRSRNANNESLPSGLPNEEPLPEGWEIRYTREGVRYFVDHNTRTTTFKDPRNGKSSVAKGGPQIAYERSFRWKLAHFRYLCQSNALPSHVKINVSRQTLFEDSFQQIMALKPYDLRRRLYVIFRGEEGLDYGGLAREWFFLLSHEVLNPMYCLFEYAGKNNYCLQINPASTINPDHLSYFCFIGRFIAMALFHGKFIDTGFSLPFYKRMLSKKLTIKDLESIDTEFYNSLIWIRDNNIEECGLEMYFSVDMEILGKVTSHDLKLGGSNILVTEENKDEYIGLMTEWRFSRGVQEQTKAFLDGFNEVVPLQWLQYFDEKELEVMLCGMQEVDLADWQRNTVYRHYTRNSKQIIWFWQFVKETDNEVRMRLLQFVTGTCRLPLGGFAELMGSNGPQKFCIEKVGKDTWLPRSHTCFNRLDLPPYKSYEQLKEKLLFAIEETEGFGQE</sequence>
<organism evidence="18 19">
    <name type="scientific">Microtus ochrogaster</name>
    <name type="common">Prairie vole</name>
    <dbReference type="NCBI Taxonomy" id="79684"/>
    <lineage>
        <taxon>Eukaryota</taxon>
        <taxon>Metazoa</taxon>
        <taxon>Chordata</taxon>
        <taxon>Craniata</taxon>
        <taxon>Vertebrata</taxon>
        <taxon>Euteleostomi</taxon>
        <taxon>Mammalia</taxon>
        <taxon>Eutheria</taxon>
        <taxon>Euarchontoglires</taxon>
        <taxon>Glires</taxon>
        <taxon>Rodentia</taxon>
        <taxon>Myomorpha</taxon>
        <taxon>Muroidea</taxon>
        <taxon>Cricetidae</taxon>
        <taxon>Arvicolinae</taxon>
        <taxon>Microtus</taxon>
    </lineage>
</organism>
<dbReference type="SMART" id="SM00239">
    <property type="entry name" value="C2"/>
    <property type="match status" value="1"/>
</dbReference>
<evidence type="ECO:0000256" key="12">
    <source>
        <dbReference type="PIRSR" id="PIRSR001569-1"/>
    </source>
</evidence>
<dbReference type="InterPro" id="IPR000569">
    <property type="entry name" value="HECT_dom"/>
</dbReference>
<dbReference type="InterPro" id="IPR035983">
    <property type="entry name" value="Hect_E3_ubiquitin_ligase"/>
</dbReference>
<dbReference type="Pfam" id="PF00168">
    <property type="entry name" value="C2"/>
    <property type="match status" value="1"/>
</dbReference>
<reference evidence="18" key="1">
    <citation type="submission" date="2020-03" db="EMBL/GenBank/DDBJ databases">
        <title>Studies in the Genomics of Life Span.</title>
        <authorList>
            <person name="Glass D."/>
        </authorList>
    </citation>
    <scope>NUCLEOTIDE SEQUENCE</scope>
    <source>
        <strain evidence="18">LTLLF</strain>
        <tissue evidence="18">Muscle</tissue>
    </source>
</reference>
<gene>
    <name evidence="18" type="ORF">LTLLF_180380</name>
</gene>
<dbReference type="UniPathway" id="UPA00143"/>
<dbReference type="FunFam" id="3.90.1750.10:FF:000026">
    <property type="entry name" value="E3 ubiquitin-protein ligase HACE1"/>
    <property type="match status" value="1"/>
</dbReference>
<dbReference type="Gene3D" id="3.30.2410.10">
    <property type="entry name" value="Hect, E3 ligase catalytic domain"/>
    <property type="match status" value="1"/>
</dbReference>
<evidence type="ECO:0000259" key="16">
    <source>
        <dbReference type="PROSITE" id="PS50020"/>
    </source>
</evidence>
<evidence type="ECO:0000256" key="4">
    <source>
        <dbReference type="ARBA" id="ARBA00004906"/>
    </source>
</evidence>
<dbReference type="InterPro" id="IPR036020">
    <property type="entry name" value="WW_dom_sf"/>
</dbReference>
<dbReference type="FunFam" id="3.90.1750.10:FF:000002">
    <property type="entry name" value="E3 ubiquitin-protein ligase"/>
    <property type="match status" value="1"/>
</dbReference>
<evidence type="ECO:0000256" key="8">
    <source>
        <dbReference type="ARBA" id="ARBA00022737"/>
    </source>
</evidence>
<keyword evidence="8" id="KW-0677">Repeat</keyword>
<keyword evidence="5" id="KW-1003">Cell membrane</keyword>
<dbReference type="PROSITE" id="PS50004">
    <property type="entry name" value="C2"/>
    <property type="match status" value="1"/>
</dbReference>
<evidence type="ECO:0000256" key="3">
    <source>
        <dbReference type="ARBA" id="ARBA00004496"/>
    </source>
</evidence>
<dbReference type="FunFam" id="2.60.40.150:FF:000122">
    <property type="entry name" value="E3 ubiquitin-protein ligase"/>
    <property type="match status" value="1"/>
</dbReference>
<comment type="caution">
    <text evidence="18">The sequence shown here is derived from an EMBL/GenBank/DDBJ whole genome shotgun (WGS) entry which is preliminary data.</text>
</comment>
<evidence type="ECO:0000256" key="1">
    <source>
        <dbReference type="ARBA" id="ARBA00000885"/>
    </source>
</evidence>
<evidence type="ECO:0000256" key="10">
    <source>
        <dbReference type="ARBA" id="ARBA00023136"/>
    </source>
</evidence>
<dbReference type="CDD" id="cd04021">
    <property type="entry name" value="C2_E3_ubiquitin_ligase"/>
    <property type="match status" value="1"/>
</dbReference>
<dbReference type="CDD" id="cd00078">
    <property type="entry name" value="HECTc"/>
    <property type="match status" value="1"/>
</dbReference>
<evidence type="ECO:0000313" key="19">
    <source>
        <dbReference type="Proteomes" id="UP000710432"/>
    </source>
</evidence>
<dbReference type="CDD" id="cd00201">
    <property type="entry name" value="WW"/>
    <property type="match status" value="1"/>
</dbReference>
<dbReference type="InterPro" id="IPR024928">
    <property type="entry name" value="E3_ub_ligase_SMURF1"/>
</dbReference>
<dbReference type="InterPro" id="IPR001202">
    <property type="entry name" value="WW_dom"/>
</dbReference>
<feature type="domain" description="C2" evidence="15">
    <location>
        <begin position="1"/>
        <end position="102"/>
    </location>
</feature>
<evidence type="ECO:0000259" key="15">
    <source>
        <dbReference type="PROSITE" id="PS50004"/>
    </source>
</evidence>
<dbReference type="SMART" id="SM00456">
    <property type="entry name" value="WW"/>
    <property type="match status" value="1"/>
</dbReference>
<evidence type="ECO:0000256" key="11">
    <source>
        <dbReference type="PIRNR" id="PIRNR001569"/>
    </source>
</evidence>
<dbReference type="InterPro" id="IPR050409">
    <property type="entry name" value="E3_ubiq-protein_ligase"/>
</dbReference>
<comment type="catalytic activity">
    <reaction evidence="1 11">
        <text>S-ubiquitinyl-[E2 ubiquitin-conjugating enzyme]-L-cysteine + [acceptor protein]-L-lysine = [E2 ubiquitin-conjugating enzyme]-L-cysteine + N(6)-ubiquitinyl-[acceptor protein]-L-lysine.</text>
        <dbReference type="EC" id="2.3.2.26"/>
    </reaction>
</comment>
<dbReference type="PROSITE" id="PS50020">
    <property type="entry name" value="WW_DOMAIN_2"/>
    <property type="match status" value="1"/>
</dbReference>
<dbReference type="Gene3D" id="3.90.1750.10">
    <property type="entry name" value="Hect, E3 ligase catalytic domains"/>
    <property type="match status" value="1"/>
</dbReference>
<dbReference type="GO" id="GO:0043161">
    <property type="term" value="P:proteasome-mediated ubiquitin-dependent protein catabolic process"/>
    <property type="evidence" value="ECO:0007669"/>
    <property type="project" value="TreeGrafter"/>
</dbReference>
<evidence type="ECO:0000256" key="7">
    <source>
        <dbReference type="ARBA" id="ARBA00022679"/>
    </source>
</evidence>
<evidence type="ECO:0000256" key="9">
    <source>
        <dbReference type="ARBA" id="ARBA00022786"/>
    </source>
</evidence>
<dbReference type="GO" id="GO:0016567">
    <property type="term" value="P:protein ubiquitination"/>
    <property type="evidence" value="ECO:0007669"/>
    <property type="project" value="UniProtKB-UniPathway"/>
</dbReference>
<dbReference type="SUPFAM" id="SSF49562">
    <property type="entry name" value="C2 domain (Calcium/lipid-binding domain, CaLB)"/>
    <property type="match status" value="1"/>
</dbReference>
<dbReference type="GO" id="GO:0005886">
    <property type="term" value="C:plasma membrane"/>
    <property type="evidence" value="ECO:0007669"/>
    <property type="project" value="UniProtKB-SubCell"/>
</dbReference>
<dbReference type="PANTHER" id="PTHR11254:SF299">
    <property type="entry name" value="NEDD4-LIKE E3 UBIQUITIN-PROTEIN LIGASE WWP1"/>
    <property type="match status" value="1"/>
</dbReference>
<feature type="compositionally biased region" description="Low complexity" evidence="14">
    <location>
        <begin position="250"/>
        <end position="263"/>
    </location>
</feature>
<dbReference type="PROSITE" id="PS01159">
    <property type="entry name" value="WW_DOMAIN_1"/>
    <property type="match status" value="1"/>
</dbReference>
<dbReference type="Proteomes" id="UP000710432">
    <property type="component" value="Unassembled WGS sequence"/>
</dbReference>
<keyword evidence="10" id="KW-0472">Membrane</keyword>
<dbReference type="GO" id="GO:0061630">
    <property type="term" value="F:ubiquitin protein ligase activity"/>
    <property type="evidence" value="ECO:0007669"/>
    <property type="project" value="UniProtKB-EC"/>
</dbReference>
<evidence type="ECO:0000256" key="2">
    <source>
        <dbReference type="ARBA" id="ARBA00004202"/>
    </source>
</evidence>
<dbReference type="Gene3D" id="2.60.40.150">
    <property type="entry name" value="C2 domain"/>
    <property type="match status" value="1"/>
</dbReference>
<keyword evidence="7 11" id="KW-0808">Transferase</keyword>
<comment type="subcellular location">
    <subcellularLocation>
        <location evidence="2">Cell membrane</location>
        <topology evidence="2">Peripheral membrane protein</topology>
    </subcellularLocation>
    <subcellularLocation>
        <location evidence="3">Cytoplasm</location>
    </subcellularLocation>
</comment>
<feature type="domain" description="WW" evidence="16">
    <location>
        <begin position="342"/>
        <end position="375"/>
    </location>
</feature>
<feature type="region of interest" description="Disordered" evidence="14">
    <location>
        <begin position="135"/>
        <end position="161"/>
    </location>
</feature>
<feature type="compositionally biased region" description="Basic and acidic residues" evidence="14">
    <location>
        <begin position="301"/>
        <end position="323"/>
    </location>
</feature>
<dbReference type="Pfam" id="PF00632">
    <property type="entry name" value="HECT"/>
    <property type="match status" value="1"/>
</dbReference>
<protein>
    <recommendedName>
        <fullName evidence="11">E3 ubiquitin-protein ligase</fullName>
        <ecNumber evidence="11">2.3.2.26</ecNumber>
    </recommendedName>
</protein>
<dbReference type="SUPFAM" id="SSF56204">
    <property type="entry name" value="Hect, E3 ligase catalytic domain"/>
    <property type="match status" value="1"/>
</dbReference>
<keyword evidence="6" id="KW-0963">Cytoplasm</keyword>
<keyword evidence="9 11" id="KW-0833">Ubl conjugation pathway</keyword>
<feature type="compositionally biased region" description="Polar residues" evidence="14">
    <location>
        <begin position="221"/>
        <end position="245"/>
    </location>
</feature>
<dbReference type="PROSITE" id="PS50237">
    <property type="entry name" value="HECT"/>
    <property type="match status" value="1"/>
</dbReference>
<evidence type="ECO:0000256" key="5">
    <source>
        <dbReference type="ARBA" id="ARBA00022475"/>
    </source>
</evidence>
<feature type="compositionally biased region" description="Polar residues" evidence="14">
    <location>
        <begin position="135"/>
        <end position="150"/>
    </location>
</feature>